<dbReference type="InterPro" id="IPR036614">
    <property type="entry name" value="RusA-like_sf"/>
</dbReference>
<name>A0A1H9U1D1_9BACI</name>
<organism evidence="1 2">
    <name type="scientific">Salipaludibacillus aurantiacus</name>
    <dbReference type="NCBI Taxonomy" id="1601833"/>
    <lineage>
        <taxon>Bacteria</taxon>
        <taxon>Bacillati</taxon>
        <taxon>Bacillota</taxon>
        <taxon>Bacilli</taxon>
        <taxon>Bacillales</taxon>
        <taxon>Bacillaceae</taxon>
    </lineage>
</organism>
<protein>
    <submittedName>
        <fullName evidence="1">Holliday junction resolvase RusA (Prophage-encoded endonuclease)</fullName>
    </submittedName>
</protein>
<dbReference type="Pfam" id="PF05866">
    <property type="entry name" value="RusA"/>
    <property type="match status" value="1"/>
</dbReference>
<dbReference type="SUPFAM" id="SSF103084">
    <property type="entry name" value="Holliday junction resolvase RusA"/>
    <property type="match status" value="1"/>
</dbReference>
<dbReference type="GO" id="GO:0006310">
    <property type="term" value="P:DNA recombination"/>
    <property type="evidence" value="ECO:0007669"/>
    <property type="project" value="InterPro"/>
</dbReference>
<dbReference type="GO" id="GO:0006281">
    <property type="term" value="P:DNA repair"/>
    <property type="evidence" value="ECO:0007669"/>
    <property type="project" value="InterPro"/>
</dbReference>
<dbReference type="GO" id="GO:0000287">
    <property type="term" value="F:magnesium ion binding"/>
    <property type="evidence" value="ECO:0007669"/>
    <property type="project" value="InterPro"/>
</dbReference>
<keyword evidence="1" id="KW-0255">Endonuclease</keyword>
<dbReference type="Gene3D" id="3.30.1330.70">
    <property type="entry name" value="Holliday junction resolvase RusA"/>
    <property type="match status" value="1"/>
</dbReference>
<reference evidence="2" key="1">
    <citation type="submission" date="2016-10" db="EMBL/GenBank/DDBJ databases">
        <authorList>
            <person name="Varghese N."/>
            <person name="Submissions S."/>
        </authorList>
    </citation>
    <scope>NUCLEOTIDE SEQUENCE [LARGE SCALE GENOMIC DNA]</scope>
    <source>
        <strain evidence="2">S9</strain>
    </source>
</reference>
<proteinExistence type="predicted"/>
<evidence type="ECO:0000313" key="2">
    <source>
        <dbReference type="Proteomes" id="UP000198571"/>
    </source>
</evidence>
<dbReference type="GO" id="GO:0004519">
    <property type="term" value="F:endonuclease activity"/>
    <property type="evidence" value="ECO:0007669"/>
    <property type="project" value="UniProtKB-KW"/>
</dbReference>
<dbReference type="Proteomes" id="UP000198571">
    <property type="component" value="Unassembled WGS sequence"/>
</dbReference>
<dbReference type="STRING" id="1601833.SAMN05518684_106217"/>
<sequence length="119" mass="13267">MKIVVPGRPVPAVRMTRRGAHVKPNAQRYLNYKSSVGWAAKAQKVKLIAGAVKVDIKLYLSGGNQGDIDNYAKSLTDGLNKIAYNDDRQIRKMNIEKIECEKDEQRAEIIVEELTGVKA</sequence>
<dbReference type="InterPro" id="IPR008822">
    <property type="entry name" value="Endonuclease_RusA-like"/>
</dbReference>
<gene>
    <name evidence="1" type="ORF">SAMN05518684_106217</name>
</gene>
<keyword evidence="2" id="KW-1185">Reference proteome</keyword>
<keyword evidence="1" id="KW-0540">Nuclease</keyword>
<keyword evidence="1" id="KW-0378">Hydrolase</keyword>
<dbReference type="RefSeq" id="WP_177174267.1">
    <property type="nucleotide sequence ID" value="NZ_FOGT01000006.1"/>
</dbReference>
<evidence type="ECO:0000313" key="1">
    <source>
        <dbReference type="EMBL" id="SES02964.1"/>
    </source>
</evidence>
<accession>A0A1H9U1D1</accession>
<dbReference type="EMBL" id="FOGT01000006">
    <property type="protein sequence ID" value="SES02964.1"/>
    <property type="molecule type" value="Genomic_DNA"/>
</dbReference>
<dbReference type="AlphaFoldDB" id="A0A1H9U1D1"/>